<organism evidence="2 3">
    <name type="scientific">Cajanus cajan</name>
    <name type="common">Pigeon pea</name>
    <name type="synonym">Cajanus indicus</name>
    <dbReference type="NCBI Taxonomy" id="3821"/>
    <lineage>
        <taxon>Eukaryota</taxon>
        <taxon>Viridiplantae</taxon>
        <taxon>Streptophyta</taxon>
        <taxon>Embryophyta</taxon>
        <taxon>Tracheophyta</taxon>
        <taxon>Spermatophyta</taxon>
        <taxon>Magnoliopsida</taxon>
        <taxon>eudicotyledons</taxon>
        <taxon>Gunneridae</taxon>
        <taxon>Pentapetalae</taxon>
        <taxon>rosids</taxon>
        <taxon>fabids</taxon>
        <taxon>Fabales</taxon>
        <taxon>Fabaceae</taxon>
        <taxon>Papilionoideae</taxon>
        <taxon>50 kb inversion clade</taxon>
        <taxon>NPAAA clade</taxon>
        <taxon>indigoferoid/millettioid clade</taxon>
        <taxon>Phaseoleae</taxon>
        <taxon>Cajanus</taxon>
    </lineage>
</organism>
<gene>
    <name evidence="2" type="ORF">KK1_002483</name>
</gene>
<sequence>MNTVQVVLALTTHFGWDLNQLNVKNVFLHRDLKEEVYMEILLGFEVQNKRNKVCLLKKALYGLKQSLRTWFERFTKVMISLGYRQS</sequence>
<evidence type="ECO:0000313" key="2">
    <source>
        <dbReference type="EMBL" id="KYP56246.1"/>
    </source>
</evidence>
<dbReference type="EMBL" id="CM003613">
    <property type="protein sequence ID" value="KYP56246.1"/>
    <property type="molecule type" value="Genomic_DNA"/>
</dbReference>
<dbReference type="Pfam" id="PF07727">
    <property type="entry name" value="RVT_2"/>
    <property type="match status" value="1"/>
</dbReference>
<evidence type="ECO:0000259" key="1">
    <source>
        <dbReference type="Pfam" id="PF07727"/>
    </source>
</evidence>
<feature type="domain" description="Reverse transcriptase Ty1/copia-type" evidence="1">
    <location>
        <begin position="2"/>
        <end position="85"/>
    </location>
</feature>
<dbReference type="OMA" id="WFERFTK"/>
<dbReference type="InterPro" id="IPR013103">
    <property type="entry name" value="RVT_2"/>
</dbReference>
<accession>A0A151SN34</accession>
<dbReference type="Proteomes" id="UP000075243">
    <property type="component" value="Chromosome 11"/>
</dbReference>
<proteinExistence type="predicted"/>
<evidence type="ECO:0000313" key="3">
    <source>
        <dbReference type="Proteomes" id="UP000075243"/>
    </source>
</evidence>
<dbReference type="Gramene" id="C.cajan_02421.t">
    <property type="protein sequence ID" value="C.cajan_02421.t.cds1"/>
    <property type="gene ID" value="C.cajan_02421"/>
</dbReference>
<dbReference type="AlphaFoldDB" id="A0A151SN34"/>
<name>A0A151SN34_CAJCA</name>
<protein>
    <submittedName>
        <fullName evidence="2">Retrovirus-related Pol polyprotein from transposon TNT 1-94</fullName>
    </submittedName>
</protein>
<reference evidence="2 3" key="1">
    <citation type="journal article" date="2012" name="Nat. Biotechnol.">
        <title>Draft genome sequence of pigeonpea (Cajanus cajan), an orphan legume crop of resource-poor farmers.</title>
        <authorList>
            <person name="Varshney R.K."/>
            <person name="Chen W."/>
            <person name="Li Y."/>
            <person name="Bharti A.K."/>
            <person name="Saxena R.K."/>
            <person name="Schlueter J.A."/>
            <person name="Donoghue M.T."/>
            <person name="Azam S."/>
            <person name="Fan G."/>
            <person name="Whaley A.M."/>
            <person name="Farmer A.D."/>
            <person name="Sheridan J."/>
            <person name="Iwata A."/>
            <person name="Tuteja R."/>
            <person name="Penmetsa R.V."/>
            <person name="Wu W."/>
            <person name="Upadhyaya H.D."/>
            <person name="Yang S.P."/>
            <person name="Shah T."/>
            <person name="Saxena K.B."/>
            <person name="Michael T."/>
            <person name="McCombie W.R."/>
            <person name="Yang B."/>
            <person name="Zhang G."/>
            <person name="Yang H."/>
            <person name="Wang J."/>
            <person name="Spillane C."/>
            <person name="Cook D.R."/>
            <person name="May G.D."/>
            <person name="Xu X."/>
            <person name="Jackson S.A."/>
        </authorList>
    </citation>
    <scope>NUCLEOTIDE SEQUENCE [LARGE SCALE GENOMIC DNA]</scope>
    <source>
        <strain evidence="3">cv. Asha</strain>
    </source>
</reference>
<keyword evidence="3" id="KW-1185">Reference proteome</keyword>